<evidence type="ECO:0000256" key="3">
    <source>
        <dbReference type="ARBA" id="ARBA00022448"/>
    </source>
</evidence>
<comment type="similarity">
    <text evidence="2 12">Belongs to the amiloride-sensitive sodium channel (TC 1.A.6) family.</text>
</comment>
<dbReference type="AlphaFoldDB" id="A0A226DX34"/>
<evidence type="ECO:0000256" key="7">
    <source>
        <dbReference type="ARBA" id="ARBA00023053"/>
    </source>
</evidence>
<evidence type="ECO:0000256" key="1">
    <source>
        <dbReference type="ARBA" id="ARBA00004141"/>
    </source>
</evidence>
<sequence length="555" mass="61854">MGHPLVVSTETNEVAIGDVDFPQVTVSLPGGFNYSAMVNAERNFLLAKIGNDVAEDEFSWSRNDAGGLLQIIDQTCSLDTTYAGLNEVNNQDNNNFIKSATYNCGDVITGCFLNRKSINCGLLFKKRFSEWGGTCMFNGIPGPVTRKIQTMQSVLSLGEYTAEEIEKWSVANLDKDIQQKDERVTNKGVDNSRTPWRQTSPGRTSGLSFIIKDESGEKGSVHGEGTGFILTVAHPSDEPKIKRFGKSLPFGHEVFISITPILLLADDDIKKMEPDERGYYFGDDKGNAELKYYHKYTKRNCFEECISDAVFNQCNCTAFVAPGRRGRPLCSSYNKLSCVLNKEEEMYDLGILSACQACLPNCRQTKYTISVTSSPLTQKHMTEYRGRYKEQLENDDTFSIVYVYFDMDSYQASRRSARYSTFEEVGKCISKCLVGGTISMITGLTLLDLIEAIVVIAALIAAQHKIRTIVSSMEFNWGRFIPRLTWFVPPLQEMIELPVINVDPLDAQEIVDGFTIDVEPLEPQETVEHPIVISGQAGNPSPPLHPLEDLPGFIV</sequence>
<evidence type="ECO:0000256" key="12">
    <source>
        <dbReference type="RuleBase" id="RU000679"/>
    </source>
</evidence>
<keyword evidence="14" id="KW-1185">Reference proteome</keyword>
<evidence type="ECO:0000313" key="14">
    <source>
        <dbReference type="Proteomes" id="UP000198287"/>
    </source>
</evidence>
<proteinExistence type="inferred from homology"/>
<keyword evidence="11 12" id="KW-0407">Ion channel</keyword>
<dbReference type="GO" id="GO:0005886">
    <property type="term" value="C:plasma membrane"/>
    <property type="evidence" value="ECO:0007669"/>
    <property type="project" value="TreeGrafter"/>
</dbReference>
<evidence type="ECO:0000256" key="9">
    <source>
        <dbReference type="ARBA" id="ARBA00023136"/>
    </source>
</evidence>
<dbReference type="Gene3D" id="1.10.287.820">
    <property type="entry name" value="Acid-sensing ion channel domain"/>
    <property type="match status" value="1"/>
</dbReference>
<keyword evidence="10 12" id="KW-0739">Sodium transport</keyword>
<gene>
    <name evidence="13" type="ORF">Fcan01_15517</name>
</gene>
<reference evidence="13 14" key="1">
    <citation type="submission" date="2015-12" db="EMBL/GenBank/DDBJ databases">
        <title>The genome of Folsomia candida.</title>
        <authorList>
            <person name="Faddeeva A."/>
            <person name="Derks M.F."/>
            <person name="Anvar Y."/>
            <person name="Smit S."/>
            <person name="Van Straalen N."/>
            <person name="Roelofs D."/>
        </authorList>
    </citation>
    <scope>NUCLEOTIDE SEQUENCE [LARGE SCALE GENOMIC DNA]</scope>
    <source>
        <strain evidence="13 14">VU population</strain>
        <tissue evidence="13">Whole body</tissue>
    </source>
</reference>
<evidence type="ECO:0000256" key="10">
    <source>
        <dbReference type="ARBA" id="ARBA00023201"/>
    </source>
</evidence>
<evidence type="ECO:0000256" key="2">
    <source>
        <dbReference type="ARBA" id="ARBA00007193"/>
    </source>
</evidence>
<comment type="subcellular location">
    <subcellularLocation>
        <location evidence="1">Membrane</location>
        <topology evidence="1">Multi-pass membrane protein</topology>
    </subcellularLocation>
</comment>
<dbReference type="PANTHER" id="PTHR11690">
    <property type="entry name" value="AMILORIDE-SENSITIVE SODIUM CHANNEL-RELATED"/>
    <property type="match status" value="1"/>
</dbReference>
<dbReference type="PANTHER" id="PTHR11690:SF300">
    <property type="entry name" value="PICKPOCKET PROTEIN 19"/>
    <property type="match status" value="1"/>
</dbReference>
<protein>
    <submittedName>
        <fullName evidence="13">Pickpocket protein 28</fullName>
    </submittedName>
</protein>
<accession>A0A226DX34</accession>
<evidence type="ECO:0000313" key="13">
    <source>
        <dbReference type="EMBL" id="OXA49578.1"/>
    </source>
</evidence>
<evidence type="ECO:0000256" key="4">
    <source>
        <dbReference type="ARBA" id="ARBA00022461"/>
    </source>
</evidence>
<keyword evidence="3 12" id="KW-0813">Transport</keyword>
<organism evidence="13 14">
    <name type="scientific">Folsomia candida</name>
    <name type="common">Springtail</name>
    <dbReference type="NCBI Taxonomy" id="158441"/>
    <lineage>
        <taxon>Eukaryota</taxon>
        <taxon>Metazoa</taxon>
        <taxon>Ecdysozoa</taxon>
        <taxon>Arthropoda</taxon>
        <taxon>Hexapoda</taxon>
        <taxon>Collembola</taxon>
        <taxon>Entomobryomorpha</taxon>
        <taxon>Isotomoidea</taxon>
        <taxon>Isotomidae</taxon>
        <taxon>Proisotominae</taxon>
        <taxon>Folsomia</taxon>
    </lineage>
</organism>
<evidence type="ECO:0000256" key="11">
    <source>
        <dbReference type="ARBA" id="ARBA00023303"/>
    </source>
</evidence>
<dbReference type="Pfam" id="PF00858">
    <property type="entry name" value="ASC"/>
    <property type="match status" value="1"/>
</dbReference>
<dbReference type="GO" id="GO:0015280">
    <property type="term" value="F:ligand-gated sodium channel activity"/>
    <property type="evidence" value="ECO:0007669"/>
    <property type="project" value="TreeGrafter"/>
</dbReference>
<dbReference type="OrthoDB" id="6021021at2759"/>
<evidence type="ECO:0000256" key="8">
    <source>
        <dbReference type="ARBA" id="ARBA00023065"/>
    </source>
</evidence>
<keyword evidence="6" id="KW-1133">Transmembrane helix</keyword>
<keyword evidence="7" id="KW-0915">Sodium</keyword>
<dbReference type="Proteomes" id="UP000198287">
    <property type="component" value="Unassembled WGS sequence"/>
</dbReference>
<comment type="caution">
    <text evidence="13">The sequence shown here is derived from an EMBL/GenBank/DDBJ whole genome shotgun (WGS) entry which is preliminary data.</text>
</comment>
<evidence type="ECO:0000256" key="6">
    <source>
        <dbReference type="ARBA" id="ARBA00022989"/>
    </source>
</evidence>
<dbReference type="EMBL" id="LNIX01000010">
    <property type="protein sequence ID" value="OXA49578.1"/>
    <property type="molecule type" value="Genomic_DNA"/>
</dbReference>
<keyword evidence="9" id="KW-0472">Membrane</keyword>
<keyword evidence="5 12" id="KW-0812">Transmembrane</keyword>
<name>A0A226DX34_FOLCA</name>
<keyword evidence="8 12" id="KW-0406">Ion transport</keyword>
<dbReference type="InterPro" id="IPR001873">
    <property type="entry name" value="ENaC"/>
</dbReference>
<keyword evidence="4 12" id="KW-0894">Sodium channel</keyword>
<evidence type="ECO:0000256" key="5">
    <source>
        <dbReference type="ARBA" id="ARBA00022692"/>
    </source>
</evidence>